<feature type="domain" description="ANTAR" evidence="6">
    <location>
        <begin position="23"/>
        <end position="84"/>
    </location>
</feature>
<dbReference type="InterPro" id="IPR036457">
    <property type="entry name" value="PPM-type-like_dom_sf"/>
</dbReference>
<evidence type="ECO:0000313" key="7">
    <source>
        <dbReference type="EMBL" id="GHF16499.1"/>
    </source>
</evidence>
<proteinExistence type="predicted"/>
<dbReference type="PROSITE" id="PS50113">
    <property type="entry name" value="PAC"/>
    <property type="match status" value="1"/>
</dbReference>
<dbReference type="EMBL" id="BNAU01000007">
    <property type="protein sequence ID" value="GHF16499.1"/>
    <property type="molecule type" value="Genomic_DNA"/>
</dbReference>
<evidence type="ECO:0000256" key="3">
    <source>
        <dbReference type="ARBA" id="ARBA00023163"/>
    </source>
</evidence>
<dbReference type="InterPro" id="IPR001610">
    <property type="entry name" value="PAC"/>
</dbReference>
<dbReference type="SUPFAM" id="SSF81606">
    <property type="entry name" value="PP2C-like"/>
    <property type="match status" value="1"/>
</dbReference>
<dbReference type="SUPFAM" id="SSF55781">
    <property type="entry name" value="GAF domain-like"/>
    <property type="match status" value="1"/>
</dbReference>
<dbReference type="SMART" id="SM01012">
    <property type="entry name" value="ANTAR"/>
    <property type="match status" value="1"/>
</dbReference>
<dbReference type="Pfam" id="PF08447">
    <property type="entry name" value="PAS_3"/>
    <property type="match status" value="1"/>
</dbReference>
<reference evidence="8" key="1">
    <citation type="journal article" date="2019" name="Int. J. Syst. Evol. Microbiol.">
        <title>The Global Catalogue of Microorganisms (GCM) 10K type strain sequencing project: providing services to taxonomists for standard genome sequencing and annotation.</title>
        <authorList>
            <consortium name="The Broad Institute Genomics Platform"/>
            <consortium name="The Broad Institute Genome Sequencing Center for Infectious Disease"/>
            <person name="Wu L."/>
            <person name="Ma J."/>
        </authorList>
    </citation>
    <scope>NUCLEOTIDE SEQUENCE [LARGE SCALE GENOMIC DNA]</scope>
    <source>
        <strain evidence="8">CGMCC 4.7677</strain>
    </source>
</reference>
<evidence type="ECO:0000256" key="4">
    <source>
        <dbReference type="SAM" id="Coils"/>
    </source>
</evidence>
<keyword evidence="4" id="KW-0175">Coiled coil</keyword>
<organism evidence="7 8">
    <name type="scientific">Amycolatopsis deserti</name>
    <dbReference type="NCBI Taxonomy" id="185696"/>
    <lineage>
        <taxon>Bacteria</taxon>
        <taxon>Bacillati</taxon>
        <taxon>Actinomycetota</taxon>
        <taxon>Actinomycetes</taxon>
        <taxon>Pseudonocardiales</taxon>
        <taxon>Pseudonocardiaceae</taxon>
        <taxon>Amycolatopsis</taxon>
    </lineage>
</organism>
<dbReference type="PANTHER" id="PTHR43156">
    <property type="entry name" value="STAGE II SPORULATION PROTEIN E-RELATED"/>
    <property type="match status" value="1"/>
</dbReference>
<sequence length="756" mass="81153">MTAQHPPQTSDLDPRVARLAAVVECQQQEIERLRAERDGRLLVPLAEGVLVERLGYSPGEAATHLADLAARTGISVAELAADLVAGAVRPPRSPVAVPGAAPDFARLPGGNAESSALLEEVRRTADAVAVALWQVQPDGALGLVAHTGLNLLDASRWRHLPVLMDCLPQRAARERRPHWFPEAELAPAVPLLADGHRGARAVVPVTTSRGIAGVVEFVWAAPLPDFPPEQKRRLTALAALCGREIMLSTQPAGALPSTVGLLDSALFARPRTDESGQVADFEIAQVGEDFADPHGRRAADLIGRGLTRTYPLLCAYGLAERAVEVLTTGASAQLGPIPLVARTGGTATPAMVDVRITRFLDGVRIGLTVGHDDHRLAQLLHNLQHIARLGSWEHSVLTGEMAWTEQTFELFGLPASAGPVTWDELCTYVHPDDLPILELFQTTLLAGEEAATVFRLIRPDGTHRQIRAHGEPVLSDSGELVAVRGIYQDLSAQYQSQVALNATRDRLADTEHEAQRQNRIARELQQVILPSAARPVEMDGLEVAVRYRPAEQEHKVGGDWYDATVLPDGRILLVIGDVAGHGIGAATGMIALRNALRGLAVTGAGPGQLLDWLNTTTFTVNRGVTGTALCGLYDPDSRTLTWARAGHLPPMLVRDGVAEQLPLPRGILLGARPSARFEERVLRLRPADTLILFTDGLIERRGVLLDDSLDRLAAAACHAGADVERITDQLLAEATSDTEDDSCLIVIRICPPVTSA</sequence>
<dbReference type="SUPFAM" id="SSF55785">
    <property type="entry name" value="PYP-like sensor domain (PAS domain)"/>
    <property type="match status" value="1"/>
</dbReference>
<dbReference type="PROSITE" id="PS50921">
    <property type="entry name" value="ANTAR"/>
    <property type="match status" value="1"/>
</dbReference>
<comment type="caution">
    <text evidence="7">The sequence shown here is derived from an EMBL/GenBank/DDBJ whole genome shotgun (WGS) entry which is preliminary data.</text>
</comment>
<dbReference type="Gene3D" id="3.60.40.10">
    <property type="entry name" value="PPM-type phosphatase domain"/>
    <property type="match status" value="1"/>
</dbReference>
<dbReference type="RefSeq" id="WP_191247778.1">
    <property type="nucleotide sequence ID" value="NZ_BNAU01000007.1"/>
</dbReference>
<dbReference type="InterPro" id="IPR052016">
    <property type="entry name" value="Bact_Sigma-Reg"/>
</dbReference>
<gene>
    <name evidence="7" type="ORF">GCM10017786_57980</name>
</gene>
<dbReference type="Gene3D" id="1.10.10.10">
    <property type="entry name" value="Winged helix-like DNA-binding domain superfamily/Winged helix DNA-binding domain"/>
    <property type="match status" value="1"/>
</dbReference>
<dbReference type="Gene3D" id="3.30.450.40">
    <property type="match status" value="1"/>
</dbReference>
<dbReference type="SMART" id="SM00086">
    <property type="entry name" value="PAC"/>
    <property type="match status" value="1"/>
</dbReference>
<keyword evidence="2" id="KW-0805">Transcription regulation</keyword>
<dbReference type="Gene3D" id="2.10.70.100">
    <property type="match status" value="1"/>
</dbReference>
<dbReference type="InterPro" id="IPR029016">
    <property type="entry name" value="GAF-like_dom_sf"/>
</dbReference>
<dbReference type="InterPro" id="IPR036388">
    <property type="entry name" value="WH-like_DNA-bd_sf"/>
</dbReference>
<keyword evidence="3" id="KW-0804">Transcription</keyword>
<dbReference type="Pfam" id="PF07228">
    <property type="entry name" value="SpoIIE"/>
    <property type="match status" value="1"/>
</dbReference>
<dbReference type="InterPro" id="IPR005561">
    <property type="entry name" value="ANTAR"/>
</dbReference>
<evidence type="ECO:0000256" key="2">
    <source>
        <dbReference type="ARBA" id="ARBA00023015"/>
    </source>
</evidence>
<keyword evidence="1" id="KW-0378">Hydrolase</keyword>
<evidence type="ECO:0000259" key="5">
    <source>
        <dbReference type="PROSITE" id="PS50113"/>
    </source>
</evidence>
<accession>A0ABQ3JCB8</accession>
<name>A0ABQ3JCB8_9PSEU</name>
<dbReference type="Pfam" id="PF03861">
    <property type="entry name" value="ANTAR"/>
    <property type="match status" value="1"/>
</dbReference>
<keyword evidence="8" id="KW-1185">Reference proteome</keyword>
<feature type="domain" description="PAC" evidence="5">
    <location>
        <begin position="450"/>
        <end position="502"/>
    </location>
</feature>
<dbReference type="PANTHER" id="PTHR43156:SF2">
    <property type="entry name" value="STAGE II SPORULATION PROTEIN E"/>
    <property type="match status" value="1"/>
</dbReference>
<dbReference type="InterPro" id="IPR035965">
    <property type="entry name" value="PAS-like_dom_sf"/>
</dbReference>
<evidence type="ECO:0000259" key="6">
    <source>
        <dbReference type="PROSITE" id="PS50921"/>
    </source>
</evidence>
<dbReference type="Gene3D" id="3.30.450.20">
    <property type="entry name" value="PAS domain"/>
    <property type="match status" value="1"/>
</dbReference>
<evidence type="ECO:0000256" key="1">
    <source>
        <dbReference type="ARBA" id="ARBA00022801"/>
    </source>
</evidence>
<evidence type="ECO:0000313" key="8">
    <source>
        <dbReference type="Proteomes" id="UP000605897"/>
    </source>
</evidence>
<feature type="coiled-coil region" evidence="4">
    <location>
        <begin position="500"/>
        <end position="527"/>
    </location>
</feature>
<dbReference type="InterPro" id="IPR013655">
    <property type="entry name" value="PAS_fold_3"/>
</dbReference>
<dbReference type="InterPro" id="IPR001932">
    <property type="entry name" value="PPM-type_phosphatase-like_dom"/>
</dbReference>
<dbReference type="SMART" id="SM00331">
    <property type="entry name" value="PP2C_SIG"/>
    <property type="match status" value="1"/>
</dbReference>
<dbReference type="InterPro" id="IPR000700">
    <property type="entry name" value="PAS-assoc_C"/>
</dbReference>
<dbReference type="Proteomes" id="UP000605897">
    <property type="component" value="Unassembled WGS sequence"/>
</dbReference>
<protein>
    <submittedName>
        <fullName evidence="7">Transcription antitermination regulator</fullName>
    </submittedName>
</protein>